<protein>
    <submittedName>
        <fullName evidence="2">Uncharacterized protein</fullName>
    </submittedName>
</protein>
<organism evidence="2 3">
    <name type="scientific">Pseudomonas syringae pv. maculicola str. ES4326</name>
    <dbReference type="NCBI Taxonomy" id="629265"/>
    <lineage>
        <taxon>Bacteria</taxon>
        <taxon>Pseudomonadati</taxon>
        <taxon>Pseudomonadota</taxon>
        <taxon>Gammaproteobacteria</taxon>
        <taxon>Pseudomonadales</taxon>
        <taxon>Pseudomonadaceae</taxon>
        <taxon>Pseudomonas</taxon>
    </lineage>
</organism>
<feature type="region of interest" description="Disordered" evidence="1">
    <location>
        <begin position="516"/>
        <end position="553"/>
    </location>
</feature>
<proteinExistence type="predicted"/>
<evidence type="ECO:0000256" key="1">
    <source>
        <dbReference type="SAM" id="MobiDB-lite"/>
    </source>
</evidence>
<gene>
    <name evidence="2" type="ORF">PMA4326_009695</name>
</gene>
<reference evidence="2 3" key="1">
    <citation type="journal article" date="2011" name="PLoS Pathog.">
        <title>Dynamic evolution of pathogenicity revealed by sequencing and comparative genomics of 19 Pseudomonas syringae isolates.</title>
        <authorList>
            <person name="Baltrus D.A."/>
            <person name="Nishimura M.T."/>
            <person name="Romanchuk A."/>
            <person name="Chang J.H."/>
            <person name="Mukhtar M.S."/>
            <person name="Cherkis K."/>
            <person name="Roach J."/>
            <person name="Grant S.R."/>
            <person name="Jones C.D."/>
            <person name="Dangl J.L."/>
        </authorList>
    </citation>
    <scope>NUCLEOTIDE SEQUENCE [LARGE SCALE GENOMIC DNA]</scope>
    <source>
        <strain evidence="2 3">ES4326</strain>
    </source>
</reference>
<feature type="compositionally biased region" description="Low complexity" evidence="1">
    <location>
        <begin position="520"/>
        <end position="545"/>
    </location>
</feature>
<dbReference type="AlphaFoldDB" id="A0A8T8C002"/>
<dbReference type="Proteomes" id="UP000003811">
    <property type="component" value="Chromosome"/>
</dbReference>
<name>A0A8T8C002_PSEYM</name>
<evidence type="ECO:0000313" key="3">
    <source>
        <dbReference type="Proteomes" id="UP000003811"/>
    </source>
</evidence>
<dbReference type="RefSeq" id="WP_007249785.1">
    <property type="nucleotide sequence ID" value="NZ_CP047260.1"/>
</dbReference>
<sequence>MAAGDLNGDLKDAYLTPEQRAAKLAGRSSTGPVGRATQQLAVQPVIAQPVSLADAAPKQTSFDATNTPQQYLPQAAPTAIPAQPSAPNLAIAVPRLNVEGRAPATQNAAPTLASAFQSGQAAQQASGDFRTIAPPASSAPAPIAVRVGQSGVPEFSNQAPDLRSAMSLPPVSQPRAQLTSLADALPTTGLGYGSGSIGNLGDGIGSFSQTNAGDGRLAMDRFARAANIRDAGRNKDRLDLANAKLTRDQNFTVVADSSRRPTLADLRFDQQRQMDTAGMQEAVKGAQAQIDNRRQGEAGDLQLKQASRLDGIMQDATSPNATPEARAAYLAATDPTGEKAAARQLTQANIEKLGADARASDAKAKNLAGGLDGQLKQLEIEKRRTDATTAAQAATSQKVGALDIAKDAQKLVSEISGADNLDSITGTISSRTPTVRDGSQDLINKANRLQTLLTADNLKLMTGVLTDRDITFLSQIGAGLGIGENGINGSIDATKQRLGEIGSRLGEKVAAYEKNMPSGQQSLSAPSASTAAPAPAKAPAQPQPQVVRVNSPADVAKLPSGALFIAPDGTTRRKP</sequence>
<accession>A0A8T8C002</accession>
<evidence type="ECO:0000313" key="2">
    <source>
        <dbReference type="EMBL" id="QHE96871.1"/>
    </source>
</evidence>
<dbReference type="EMBL" id="CP047260">
    <property type="protein sequence ID" value="QHE96871.1"/>
    <property type="molecule type" value="Genomic_DNA"/>
</dbReference>